<evidence type="ECO:0000256" key="3">
    <source>
        <dbReference type="ARBA" id="ARBA00022695"/>
    </source>
</evidence>
<evidence type="ECO:0000256" key="4">
    <source>
        <dbReference type="ARBA" id="ARBA00022741"/>
    </source>
</evidence>
<keyword evidence="6" id="KW-1003">Cell membrane</keyword>
<feature type="transmembrane region" description="Helical" evidence="6">
    <location>
        <begin position="51"/>
        <end position="69"/>
    </location>
</feature>
<dbReference type="GO" id="GO:0005524">
    <property type="term" value="F:ATP binding"/>
    <property type="evidence" value="ECO:0007669"/>
    <property type="project" value="UniProtKB-UniRule"/>
</dbReference>
<reference evidence="8" key="1">
    <citation type="journal article" date="2011" name="Environ. Microbiol.">
        <title>Genomic insights into the metabolic potential of the polycyclic aromatic hydrocarbon degrading sulfate-reducing Deltaproteobacterium N47.</title>
        <authorList>
            <person name="Bergmann F."/>
            <person name="Selesi D."/>
            <person name="Weinmaier T."/>
            <person name="Tischler P."/>
            <person name="Rattei T."/>
            <person name="Meckenstock R.U."/>
        </authorList>
    </citation>
    <scope>NUCLEOTIDE SEQUENCE</scope>
</reference>
<keyword evidence="6" id="KW-0472">Membrane</keyword>
<name>E1Y810_9BACT</name>
<dbReference type="Gene3D" id="3.40.1700.10">
    <property type="entry name" value="DNA integrity scanning protein, DisA, N-terminal domain"/>
    <property type="match status" value="1"/>
</dbReference>
<sequence length="494" mass="55275">MASSNNFPGTDKKMHDFLSFFYSIRWQDVVDVVLNSYILFRFYILFRGTNVFRVLIAIAFLWFFQRIAFSLELIITSWAIQGITAVAALIIIVVFRNEIRTVLQAKNIKSFLWGFPQKTSITPVEKISQSVFELARKRTGALLVFPAKDDLEEYVKGGLPWRGVISKEMIMSIFWHDNPVHDGAAIISKDRILEVSCILPLSHNNNLPSYYGTRHRAALGLAEATDAMVVVVSEERGTVSVAKDSRIYRINKEKDFRRILQEHMGGVPELDNDKRKEKLGISFAALVSFLFIVGVWFSFSRGMETFINLEVPVEYMNRNSDVEILDTSVNSVILNIGGSDSLIKSIRPEQLKARIDLAKAVAGKNSFLLTDENVSLPPGIMLKRVIPSVVEVTLGVPVIKVLPVKVVWAGSLPNDLVLDKVKIIPDKVRVIGSSRILDGIKTANTDNIYLENIYNSGVVTVKIALSPPSLKMAPDSKDTVTVVYTVRKKSIPIS</sequence>
<keyword evidence="2 6" id="KW-0808">Transferase</keyword>
<dbReference type="Gene3D" id="2.170.120.30">
    <property type="match status" value="1"/>
</dbReference>
<organism evidence="8">
    <name type="scientific">uncultured Desulfobacterium sp</name>
    <dbReference type="NCBI Taxonomy" id="201089"/>
    <lineage>
        <taxon>Bacteria</taxon>
        <taxon>Pseudomonadati</taxon>
        <taxon>Thermodesulfobacteriota</taxon>
        <taxon>Desulfobacteria</taxon>
        <taxon>Desulfobacterales</taxon>
        <taxon>Desulfobacteriaceae</taxon>
        <taxon>Desulfobacterium</taxon>
        <taxon>environmental samples</taxon>
    </lineage>
</organism>
<dbReference type="InterPro" id="IPR012505">
    <property type="entry name" value="YbbR"/>
</dbReference>
<keyword evidence="6" id="KW-1133">Transmembrane helix</keyword>
<evidence type="ECO:0000256" key="5">
    <source>
        <dbReference type="ARBA" id="ARBA00022840"/>
    </source>
</evidence>
<keyword evidence="6" id="KW-0812">Transmembrane</keyword>
<dbReference type="Pfam" id="PF02457">
    <property type="entry name" value="DAC"/>
    <property type="match status" value="1"/>
</dbReference>
<evidence type="ECO:0000259" key="7">
    <source>
        <dbReference type="PROSITE" id="PS51794"/>
    </source>
</evidence>
<dbReference type="HAMAP" id="MF_01499">
    <property type="entry name" value="DacA"/>
    <property type="match status" value="1"/>
</dbReference>
<keyword evidence="4 6" id="KW-0547">Nucleotide-binding</keyword>
<feature type="transmembrane region" description="Helical" evidence="6">
    <location>
        <begin position="279"/>
        <end position="299"/>
    </location>
</feature>
<feature type="domain" description="DAC" evidence="7">
    <location>
        <begin position="105"/>
        <end position="253"/>
    </location>
</feature>
<dbReference type="GO" id="GO:0006171">
    <property type="term" value="P:cAMP biosynthetic process"/>
    <property type="evidence" value="ECO:0007669"/>
    <property type="project" value="InterPro"/>
</dbReference>
<dbReference type="AlphaFoldDB" id="E1Y810"/>
<evidence type="ECO:0000256" key="1">
    <source>
        <dbReference type="ARBA" id="ARBA00000877"/>
    </source>
</evidence>
<feature type="transmembrane region" description="Helical" evidence="6">
    <location>
        <begin position="75"/>
        <end position="95"/>
    </location>
</feature>
<proteinExistence type="inferred from homology"/>
<comment type="function">
    <text evidence="6">Catalyzes the condensation of 2 ATP molecules into cyclic di-AMP (c-di-AMP), a second messenger used to regulate differing processes in different bacteria.</text>
</comment>
<dbReference type="EC" id="2.7.7.85" evidence="6"/>
<keyword evidence="5 6" id="KW-0067">ATP-binding</keyword>
<dbReference type="Pfam" id="PF07949">
    <property type="entry name" value="YbbR"/>
    <property type="match status" value="1"/>
</dbReference>
<dbReference type="InterPro" id="IPR036888">
    <property type="entry name" value="DNA_integrity_DisA_N_sf"/>
</dbReference>
<dbReference type="InterPro" id="IPR050338">
    <property type="entry name" value="DisA"/>
</dbReference>
<dbReference type="InterPro" id="IPR003390">
    <property type="entry name" value="DNA_integrity_scan_DisA_N"/>
</dbReference>
<dbReference type="EMBL" id="FR695864">
    <property type="protein sequence ID" value="CBX26704.1"/>
    <property type="molecule type" value="Genomic_DNA"/>
</dbReference>
<dbReference type="Gene3D" id="2.170.120.40">
    <property type="entry name" value="YbbR-like domain"/>
    <property type="match status" value="1"/>
</dbReference>
<keyword evidence="3 6" id="KW-0548">Nucleotidyltransferase</keyword>
<evidence type="ECO:0000256" key="6">
    <source>
        <dbReference type="HAMAP-Rule" id="MF_01499"/>
    </source>
</evidence>
<gene>
    <name evidence="6" type="primary">dacA</name>
    <name evidence="8" type="ORF">N47_A07330</name>
</gene>
<dbReference type="InterPro" id="IPR034701">
    <property type="entry name" value="CdaA"/>
</dbReference>
<comment type="caution">
    <text evidence="6">Lacks conserved residue(s) required for the propagation of feature annotation.</text>
</comment>
<dbReference type="PANTHER" id="PTHR34185:SF1">
    <property type="entry name" value="DIADENYLATE CYCLASE"/>
    <property type="match status" value="1"/>
</dbReference>
<dbReference type="PANTHER" id="PTHR34185">
    <property type="entry name" value="DIADENYLATE CYCLASE"/>
    <property type="match status" value="1"/>
</dbReference>
<accession>E1Y810</accession>
<dbReference type="PROSITE" id="PS51794">
    <property type="entry name" value="DAC"/>
    <property type="match status" value="1"/>
</dbReference>
<evidence type="ECO:0000256" key="2">
    <source>
        <dbReference type="ARBA" id="ARBA00022679"/>
    </source>
</evidence>
<comment type="subunit">
    <text evidence="6">Probably a homodimer.</text>
</comment>
<dbReference type="GO" id="GO:0004016">
    <property type="term" value="F:adenylate cyclase activity"/>
    <property type="evidence" value="ECO:0007669"/>
    <property type="project" value="UniProtKB-UniRule"/>
</dbReference>
<dbReference type="SUPFAM" id="SSF143597">
    <property type="entry name" value="YojJ-like"/>
    <property type="match status" value="1"/>
</dbReference>
<comment type="catalytic activity">
    <reaction evidence="1 6">
        <text>2 ATP = 3',3'-c-di-AMP + 2 diphosphate</text>
        <dbReference type="Rhea" id="RHEA:35655"/>
        <dbReference type="ChEBI" id="CHEBI:30616"/>
        <dbReference type="ChEBI" id="CHEBI:33019"/>
        <dbReference type="ChEBI" id="CHEBI:71500"/>
        <dbReference type="EC" id="2.7.7.85"/>
    </reaction>
</comment>
<comment type="similarity">
    <text evidence="6">Belongs to the adenylate cyclase family. DacA/CdaA subfamily.</text>
</comment>
<protein>
    <recommendedName>
        <fullName evidence="6">Diadenylate cyclase</fullName>
        <shortName evidence="6">DAC</shortName>
        <ecNumber evidence="6">2.7.7.85</ecNumber>
    </recommendedName>
    <alternativeName>
        <fullName evidence="6">Cyclic-di-AMP synthase</fullName>
        <shortName evidence="6">c-di-AMP synthase</shortName>
    </alternativeName>
</protein>
<feature type="transmembrane region" description="Helical" evidence="6">
    <location>
        <begin position="20"/>
        <end position="44"/>
    </location>
</feature>
<evidence type="ECO:0000313" key="8">
    <source>
        <dbReference type="EMBL" id="CBX26704.1"/>
    </source>
</evidence>
<dbReference type="GO" id="GO:0106408">
    <property type="term" value="F:diadenylate cyclase activity"/>
    <property type="evidence" value="ECO:0007669"/>
    <property type="project" value="UniProtKB-EC"/>
</dbReference>